<sequence>MKTLLTFTLFILSISSYAQTIERTETSDAELLEYLQLFGVYFEEEHETHYEKTRMWSFEYVIFYNSKPLYRGDILKNYYTYPSYSNNTHSNYELSVKFLLPIDDLDRETQLELRENERLKLLTGKNGKKYIRTRDKWPIIIYNYKKKNIEKYFTLSPKVTIKVYKTILK</sequence>
<evidence type="ECO:0000313" key="1">
    <source>
        <dbReference type="EMBL" id="VAW11319.1"/>
    </source>
</evidence>
<protein>
    <submittedName>
        <fullName evidence="1">Uncharacterized protein</fullName>
    </submittedName>
</protein>
<gene>
    <name evidence="1" type="ORF">MNBD_BACTEROID03-288</name>
</gene>
<dbReference type="EMBL" id="UOEL01000058">
    <property type="protein sequence ID" value="VAW11319.1"/>
    <property type="molecule type" value="Genomic_DNA"/>
</dbReference>
<reference evidence="1" key="1">
    <citation type="submission" date="2018-06" db="EMBL/GenBank/DDBJ databases">
        <authorList>
            <person name="Zhirakovskaya E."/>
        </authorList>
    </citation>
    <scope>NUCLEOTIDE SEQUENCE</scope>
</reference>
<proteinExistence type="predicted"/>
<accession>A0A3B0TGM7</accession>
<dbReference type="AlphaFoldDB" id="A0A3B0TGM7"/>
<name>A0A3B0TGM7_9ZZZZ</name>
<organism evidence="1">
    <name type="scientific">hydrothermal vent metagenome</name>
    <dbReference type="NCBI Taxonomy" id="652676"/>
    <lineage>
        <taxon>unclassified sequences</taxon>
        <taxon>metagenomes</taxon>
        <taxon>ecological metagenomes</taxon>
    </lineage>
</organism>